<feature type="domain" description="FAD dependent oxidoreductase" evidence="3">
    <location>
        <begin position="6"/>
        <end position="399"/>
    </location>
</feature>
<name>A0ABT6XGD8_9GAMM</name>
<dbReference type="Gene3D" id="3.30.9.10">
    <property type="entry name" value="D-Amino Acid Oxidase, subunit A, domain 2"/>
    <property type="match status" value="1"/>
</dbReference>
<dbReference type="Gene3D" id="3.50.50.60">
    <property type="entry name" value="FAD/NAD(P)-binding domain"/>
    <property type="match status" value="2"/>
</dbReference>
<dbReference type="EMBL" id="JASGBI010000001">
    <property type="protein sequence ID" value="MDI9239219.1"/>
    <property type="molecule type" value="Genomic_DNA"/>
</dbReference>
<dbReference type="RefSeq" id="WP_283212621.1">
    <property type="nucleotide sequence ID" value="NZ_JASGBI010000001.1"/>
</dbReference>
<evidence type="ECO:0000313" key="4">
    <source>
        <dbReference type="EMBL" id="MDI9239219.1"/>
    </source>
</evidence>
<dbReference type="SUPFAM" id="SSF51905">
    <property type="entry name" value="FAD/NAD(P)-binding domain"/>
    <property type="match status" value="1"/>
</dbReference>
<evidence type="ECO:0000313" key="5">
    <source>
        <dbReference type="Proteomes" id="UP001321580"/>
    </source>
</evidence>
<dbReference type="Proteomes" id="UP001321580">
    <property type="component" value="Unassembled WGS sequence"/>
</dbReference>
<reference evidence="4 5" key="1">
    <citation type="submission" date="2023-05" db="EMBL/GenBank/DDBJ databases">
        <title>Lysobacter sp. strain LF1 Genome sequencing and assembly.</title>
        <authorList>
            <person name="Jung Y."/>
        </authorList>
    </citation>
    <scope>NUCLEOTIDE SEQUENCE [LARGE SCALE GENOMIC DNA]</scope>
    <source>
        <strain evidence="4 5">LF1</strain>
    </source>
</reference>
<keyword evidence="5" id="KW-1185">Reference proteome</keyword>
<evidence type="ECO:0000259" key="3">
    <source>
        <dbReference type="Pfam" id="PF01266"/>
    </source>
</evidence>
<proteinExistence type="predicted"/>
<keyword evidence="2" id="KW-1133">Transmembrane helix</keyword>
<dbReference type="Pfam" id="PF01266">
    <property type="entry name" value="DAO"/>
    <property type="match status" value="1"/>
</dbReference>
<dbReference type="SUPFAM" id="SSF54373">
    <property type="entry name" value="FAD-linked reductases, C-terminal domain"/>
    <property type="match status" value="1"/>
</dbReference>
<gene>
    <name evidence="4" type="ORF">QLQ15_09880</name>
</gene>
<dbReference type="InterPro" id="IPR006076">
    <property type="entry name" value="FAD-dep_OxRdtase"/>
</dbReference>
<keyword evidence="2" id="KW-0812">Transmembrane</keyword>
<evidence type="ECO:0000256" key="2">
    <source>
        <dbReference type="SAM" id="Phobius"/>
    </source>
</evidence>
<protein>
    <submittedName>
        <fullName evidence="4">FAD-dependent oxidoreductase</fullName>
    </submittedName>
</protein>
<accession>A0ABT6XGD8</accession>
<keyword evidence="1" id="KW-0560">Oxidoreductase</keyword>
<keyword evidence="2" id="KW-0472">Membrane</keyword>
<feature type="transmembrane region" description="Helical" evidence="2">
    <location>
        <begin position="7"/>
        <end position="24"/>
    </location>
</feature>
<evidence type="ECO:0000256" key="1">
    <source>
        <dbReference type="ARBA" id="ARBA00023002"/>
    </source>
</evidence>
<organism evidence="4 5">
    <name type="scientific">Lysobacter stagni</name>
    <dbReference type="NCBI Taxonomy" id="3045172"/>
    <lineage>
        <taxon>Bacteria</taxon>
        <taxon>Pseudomonadati</taxon>
        <taxon>Pseudomonadota</taxon>
        <taxon>Gammaproteobacteria</taxon>
        <taxon>Lysobacterales</taxon>
        <taxon>Lysobacteraceae</taxon>
        <taxon>Lysobacter</taxon>
    </lineage>
</organism>
<dbReference type="PANTHER" id="PTHR13847:SF289">
    <property type="entry name" value="GLYCINE OXIDASE"/>
    <property type="match status" value="1"/>
</dbReference>
<dbReference type="InterPro" id="IPR036188">
    <property type="entry name" value="FAD/NAD-bd_sf"/>
</dbReference>
<sequence>MEQREDVVIVGAGVIGLASALALLETGRSVRVIDAGRVGGGSSHGNCGTITPSHAPPLAAPGVVLKALRWMLTPDAPLYVAPRFDPRLWSWLLRFAVRCNDRDWRISARAKSAILNDSRVRLAEWVRDYGLACEFANSGEDYVYRDAHEFEHTQGEVDFLRELGVRVDVVDGPTYERIEPALKPGLAGAIRFDGDAVLRPDRYVSELARVVRERGGVIVEQCAFEGAQTQGDRVHIRTAQGELQARELVVALGAWSPKLADAIGAPSLKGLIQPGKGYSITYSSPNLVPRRPLVLRERQVCVTAWGSGFRLGSTMEFSGYDESLNPRRLDALERGAREYLHEPYGAQKQEEWYGWRPMSCDDIPIIGRVPGNPRVLLATGHGMMGVSMSAATGQLIADLVAQRTPAIDPTPYGIERFE</sequence>
<dbReference type="PANTHER" id="PTHR13847">
    <property type="entry name" value="SARCOSINE DEHYDROGENASE-RELATED"/>
    <property type="match status" value="1"/>
</dbReference>
<comment type="caution">
    <text evidence="4">The sequence shown here is derived from an EMBL/GenBank/DDBJ whole genome shotgun (WGS) entry which is preliminary data.</text>
</comment>